<keyword evidence="3" id="KW-0966">Cell projection</keyword>
<dbReference type="InterPro" id="IPR001478">
    <property type="entry name" value="PDZ"/>
</dbReference>
<dbReference type="PROSITE" id="PS50106">
    <property type="entry name" value="PDZ"/>
    <property type="match status" value="2"/>
</dbReference>
<evidence type="ECO:0000313" key="7">
    <source>
        <dbReference type="Proteomes" id="UP001153954"/>
    </source>
</evidence>
<evidence type="ECO:0000256" key="4">
    <source>
        <dbReference type="SAM" id="MobiDB-lite"/>
    </source>
</evidence>
<dbReference type="InterPro" id="IPR051844">
    <property type="entry name" value="USH2_Complex_Protein"/>
</dbReference>
<organism evidence="6 7">
    <name type="scientific">Euphydryas editha</name>
    <name type="common">Edith's checkerspot</name>
    <dbReference type="NCBI Taxonomy" id="104508"/>
    <lineage>
        <taxon>Eukaryota</taxon>
        <taxon>Metazoa</taxon>
        <taxon>Ecdysozoa</taxon>
        <taxon>Arthropoda</taxon>
        <taxon>Hexapoda</taxon>
        <taxon>Insecta</taxon>
        <taxon>Pterygota</taxon>
        <taxon>Neoptera</taxon>
        <taxon>Endopterygota</taxon>
        <taxon>Lepidoptera</taxon>
        <taxon>Glossata</taxon>
        <taxon>Ditrysia</taxon>
        <taxon>Papilionoidea</taxon>
        <taxon>Nymphalidae</taxon>
        <taxon>Nymphalinae</taxon>
        <taxon>Euphydryas</taxon>
    </lineage>
</organism>
<dbReference type="PANTHER" id="PTHR23116:SF36">
    <property type="entry name" value="HARMONIN"/>
    <property type="match status" value="1"/>
</dbReference>
<feature type="domain" description="PDZ" evidence="5">
    <location>
        <begin position="156"/>
        <end position="227"/>
    </location>
</feature>
<dbReference type="SMART" id="SM00228">
    <property type="entry name" value="PDZ"/>
    <property type="match status" value="2"/>
</dbReference>
<reference evidence="6" key="1">
    <citation type="submission" date="2022-03" db="EMBL/GenBank/DDBJ databases">
        <authorList>
            <person name="Tunstrom K."/>
        </authorList>
    </citation>
    <scope>NUCLEOTIDE SEQUENCE</scope>
</reference>
<dbReference type="GO" id="GO:0005929">
    <property type="term" value="C:cilium"/>
    <property type="evidence" value="ECO:0007669"/>
    <property type="project" value="TreeGrafter"/>
</dbReference>
<dbReference type="SUPFAM" id="SSF50156">
    <property type="entry name" value="PDZ domain-like"/>
    <property type="match status" value="2"/>
</dbReference>
<dbReference type="PANTHER" id="PTHR23116">
    <property type="entry name" value="PDZ DOMAIN CONTAINING WHIRLIN AND HARMONIN-RELATED"/>
    <property type="match status" value="1"/>
</dbReference>
<dbReference type="InterPro" id="IPR036034">
    <property type="entry name" value="PDZ_sf"/>
</dbReference>
<keyword evidence="2" id="KW-0677">Repeat</keyword>
<evidence type="ECO:0000313" key="6">
    <source>
        <dbReference type="EMBL" id="CAH2091922.1"/>
    </source>
</evidence>
<evidence type="ECO:0000256" key="3">
    <source>
        <dbReference type="ARBA" id="ARBA00023273"/>
    </source>
</evidence>
<dbReference type="GO" id="GO:0005886">
    <property type="term" value="C:plasma membrane"/>
    <property type="evidence" value="ECO:0007669"/>
    <property type="project" value="TreeGrafter"/>
</dbReference>
<evidence type="ECO:0000259" key="5">
    <source>
        <dbReference type="PROSITE" id="PS50106"/>
    </source>
</evidence>
<accession>A0AAU9U1D9</accession>
<feature type="region of interest" description="Disordered" evidence="4">
    <location>
        <begin position="241"/>
        <end position="269"/>
    </location>
</feature>
<evidence type="ECO:0000256" key="2">
    <source>
        <dbReference type="ARBA" id="ARBA00022737"/>
    </source>
</evidence>
<dbReference type="AlphaFoldDB" id="A0AAU9U1D9"/>
<dbReference type="EMBL" id="CAKOGL010000011">
    <property type="protein sequence ID" value="CAH2091922.1"/>
    <property type="molecule type" value="Genomic_DNA"/>
</dbReference>
<keyword evidence="7" id="KW-1185">Reference proteome</keyword>
<dbReference type="Proteomes" id="UP001153954">
    <property type="component" value="Unassembled WGS sequence"/>
</dbReference>
<dbReference type="Gene3D" id="2.30.42.10">
    <property type="match status" value="2"/>
</dbReference>
<feature type="compositionally biased region" description="Low complexity" evidence="4">
    <location>
        <begin position="243"/>
        <end position="268"/>
    </location>
</feature>
<proteinExistence type="predicted"/>
<comment type="subcellular location">
    <subcellularLocation>
        <location evidence="1">Cell projection</location>
    </subcellularLocation>
</comment>
<dbReference type="Pfam" id="PF00595">
    <property type="entry name" value="PDZ"/>
    <property type="match status" value="2"/>
</dbReference>
<protein>
    <recommendedName>
        <fullName evidence="5">PDZ domain-containing protein</fullName>
    </recommendedName>
</protein>
<name>A0AAU9U1D9_EUPED</name>
<evidence type="ECO:0000256" key="1">
    <source>
        <dbReference type="ARBA" id="ARBA00004316"/>
    </source>
</evidence>
<sequence>MYAMSTASTTTSGSRADLTAATVERRVRVVRLLRPRKAAPAFGFSLRGGREYATGFFISKVELNSEAHLQGLKVGDQVISVNGYRVDDAVHAELVHYITSQSRLKIKVRHVGMIPVKDKEQESLSWQFVSERASLASDVSSSPTLCHNTEQLTDLRLSILVPPRAKLGCGICKGPDWKPGIFVQFVREGGIAREAGLRPGDQILSCNGHDFANISFNEAISAMKASGRLELVVREGTGAELVSPESSGYNSSASSAAGERSPAAVPGIPLAPPAALRRRLASVAEEAADRADRLTINRIKRRTWDSLDFDWKNKDIHNFDAPSDIEPDYDSPSIPNNPHTYESKSHIKSKTITEYESTKVTSPLNRTIINLTEDGATIQCSYDNNTSRKNMFPTSQLSRDKEKKTIVVEVHHMNTTSCAKTHCNYPPPFVKEIDADSTSISSSATLSSAIAEEIQRRKLNKKPAPEKETNPIPIKKTNIPKAIDNDQKKHHDALMDEFKKVHRKMFANLDTVNGDINKENKADHLDRQTTLPIRKADTPIESINDKLEKREVVQKPPPPPPMPFSNGQQNGENLKLDSNIIKTDMDAGIIKIPNLRKVETLNRIPTSDFNNKIQSTIKTRSLKEENAEVESLESYKLKNPSNITPKPPSHYFIKAPNGSATMKKHARPVSVTIGEYVNNIGRKEPSKLDFLNGDKSDGHRMAGDEPITSRLQSELALTLSRSNLRKKTEALAIASNKKALILKQYANDENFHARYGNNLLPLPPSITIPKVSISKH</sequence>
<feature type="domain" description="PDZ" evidence="5">
    <location>
        <begin position="29"/>
        <end position="98"/>
    </location>
</feature>
<dbReference type="GO" id="GO:0002142">
    <property type="term" value="C:stereocilia ankle link complex"/>
    <property type="evidence" value="ECO:0007669"/>
    <property type="project" value="TreeGrafter"/>
</dbReference>
<feature type="region of interest" description="Disordered" evidence="4">
    <location>
        <begin position="552"/>
        <end position="572"/>
    </location>
</feature>
<dbReference type="GO" id="GO:0032426">
    <property type="term" value="C:stereocilium tip"/>
    <property type="evidence" value="ECO:0007669"/>
    <property type="project" value="TreeGrafter"/>
</dbReference>
<comment type="caution">
    <text evidence="6">The sequence shown here is derived from an EMBL/GenBank/DDBJ whole genome shotgun (WGS) entry which is preliminary data.</text>
</comment>
<gene>
    <name evidence="6" type="ORF">EEDITHA_LOCUS7736</name>
</gene>